<gene>
    <name evidence="1" type="ORF">S01H1_14391</name>
</gene>
<comment type="caution">
    <text evidence="1">The sequence shown here is derived from an EMBL/GenBank/DDBJ whole genome shotgun (WGS) entry which is preliminary data.</text>
</comment>
<dbReference type="EMBL" id="BARS01007481">
    <property type="protein sequence ID" value="GAF83593.1"/>
    <property type="molecule type" value="Genomic_DNA"/>
</dbReference>
<reference evidence="1" key="1">
    <citation type="journal article" date="2014" name="Front. Microbiol.">
        <title>High frequency of phylogenetically diverse reductive dehalogenase-homologous genes in deep subseafloor sedimentary metagenomes.</title>
        <authorList>
            <person name="Kawai M."/>
            <person name="Futagami T."/>
            <person name="Toyoda A."/>
            <person name="Takaki Y."/>
            <person name="Nishi S."/>
            <person name="Hori S."/>
            <person name="Arai W."/>
            <person name="Tsubouchi T."/>
            <person name="Morono Y."/>
            <person name="Uchiyama I."/>
            <person name="Ito T."/>
            <person name="Fujiyama A."/>
            <person name="Inagaki F."/>
            <person name="Takami H."/>
        </authorList>
    </citation>
    <scope>NUCLEOTIDE SEQUENCE</scope>
    <source>
        <strain evidence="1">Expedition CK06-06</strain>
    </source>
</reference>
<dbReference type="AlphaFoldDB" id="X0SR71"/>
<sequence length="75" mass="8372">MRLIKRITADIRGPDMTEQSAENMVNEELTKLQTNEGGTRNKVEIKDISEATKDSGIMVFIVLYEDPGLDTKSEG</sequence>
<name>X0SR71_9ZZZZ</name>
<protein>
    <submittedName>
        <fullName evidence="1">Uncharacterized protein</fullName>
    </submittedName>
</protein>
<evidence type="ECO:0000313" key="1">
    <source>
        <dbReference type="EMBL" id="GAF83593.1"/>
    </source>
</evidence>
<organism evidence="1">
    <name type="scientific">marine sediment metagenome</name>
    <dbReference type="NCBI Taxonomy" id="412755"/>
    <lineage>
        <taxon>unclassified sequences</taxon>
        <taxon>metagenomes</taxon>
        <taxon>ecological metagenomes</taxon>
    </lineage>
</organism>
<proteinExistence type="predicted"/>
<accession>X0SR71</accession>